<feature type="region of interest" description="Disordered" evidence="1">
    <location>
        <begin position="30"/>
        <end position="51"/>
    </location>
</feature>
<dbReference type="Proteomes" id="UP000317940">
    <property type="component" value="Unassembled WGS sequence"/>
</dbReference>
<dbReference type="OrthoDB" id="3874009at2"/>
<evidence type="ECO:0000256" key="1">
    <source>
        <dbReference type="SAM" id="MobiDB-lite"/>
    </source>
</evidence>
<protein>
    <submittedName>
        <fullName evidence="2">Uncharacterized protein</fullName>
    </submittedName>
</protein>
<dbReference type="AlphaFoldDB" id="A0A561ULX3"/>
<keyword evidence="3" id="KW-1185">Reference proteome</keyword>
<proteinExistence type="predicted"/>
<accession>A0A561ULX3</accession>
<dbReference type="RefSeq" id="WP_145906482.1">
    <property type="nucleotide sequence ID" value="NZ_BAAAMZ010000014.1"/>
</dbReference>
<name>A0A561ULX3_9ACTN</name>
<dbReference type="EMBL" id="VIWT01000001">
    <property type="protein sequence ID" value="TWG00371.1"/>
    <property type="molecule type" value="Genomic_DNA"/>
</dbReference>
<gene>
    <name evidence="2" type="ORF">FHX73_114246</name>
</gene>
<sequence length="217" mass="22566">MQTSWISRGARARTGAGLLCAAAALSGCGTSGGPASDMPPPSPVSSAQAAQAGQQLLGELLPVPPGAQPWSRNPTGLLDQLTVVHNYFGQQDWDRVNAETTRRGFVAAARHGWSNPDGSASDVLLIEFATRGGANSMAQSMSEGWKLAEDGTQDEDQEVHGTEFTEARPGPDGLTASEVVAIHGSVLVYVAFLADGKPDRTAAEKLIKDQVDTLGGV</sequence>
<organism evidence="2 3">
    <name type="scientific">Kitasatospora viridis</name>
    <dbReference type="NCBI Taxonomy" id="281105"/>
    <lineage>
        <taxon>Bacteria</taxon>
        <taxon>Bacillati</taxon>
        <taxon>Actinomycetota</taxon>
        <taxon>Actinomycetes</taxon>
        <taxon>Kitasatosporales</taxon>
        <taxon>Streptomycetaceae</taxon>
        <taxon>Kitasatospora</taxon>
    </lineage>
</organism>
<evidence type="ECO:0000313" key="3">
    <source>
        <dbReference type="Proteomes" id="UP000317940"/>
    </source>
</evidence>
<reference evidence="2 3" key="1">
    <citation type="submission" date="2019-06" db="EMBL/GenBank/DDBJ databases">
        <title>Sequencing the genomes of 1000 actinobacteria strains.</title>
        <authorList>
            <person name="Klenk H.-P."/>
        </authorList>
    </citation>
    <scope>NUCLEOTIDE SEQUENCE [LARGE SCALE GENOMIC DNA]</scope>
    <source>
        <strain evidence="2 3">DSM 44826</strain>
    </source>
</reference>
<comment type="caution">
    <text evidence="2">The sequence shown here is derived from an EMBL/GenBank/DDBJ whole genome shotgun (WGS) entry which is preliminary data.</text>
</comment>
<evidence type="ECO:0000313" key="2">
    <source>
        <dbReference type="EMBL" id="TWG00371.1"/>
    </source>
</evidence>